<dbReference type="InterPro" id="IPR036390">
    <property type="entry name" value="WH_DNA-bd_sf"/>
</dbReference>
<dbReference type="InterPro" id="IPR005149">
    <property type="entry name" value="Tscrpt_reg_PadR_N"/>
</dbReference>
<dbReference type="STRING" id="715226.ABI_27220"/>
<dbReference type="eggNOG" id="COG1695">
    <property type="taxonomic scope" value="Bacteria"/>
</dbReference>
<protein>
    <submittedName>
        <fullName evidence="2">Transcriptional regulator PadR-like family protein</fullName>
    </submittedName>
</protein>
<organism evidence="2 3">
    <name type="scientific">Asticcacaulis biprosthecium C19</name>
    <dbReference type="NCBI Taxonomy" id="715226"/>
    <lineage>
        <taxon>Bacteria</taxon>
        <taxon>Pseudomonadati</taxon>
        <taxon>Pseudomonadota</taxon>
        <taxon>Alphaproteobacteria</taxon>
        <taxon>Caulobacterales</taxon>
        <taxon>Caulobacteraceae</taxon>
        <taxon>Asticcacaulis</taxon>
    </lineage>
</organism>
<dbReference type="InterPro" id="IPR052509">
    <property type="entry name" value="Metal_resp_DNA-bind_regulator"/>
</dbReference>
<evidence type="ECO:0000313" key="3">
    <source>
        <dbReference type="Proteomes" id="UP000006512"/>
    </source>
</evidence>
<dbReference type="PANTHER" id="PTHR33169:SF14">
    <property type="entry name" value="TRANSCRIPTIONAL REGULATOR RV3488"/>
    <property type="match status" value="1"/>
</dbReference>
<sequence length="87" mass="9571">MLAALAVQPQAWRYGYDLSKETGLKSGTLYPLLIRLADDGLLETEWRQPLQPGRPPRHAYRLTAAGIALAQVRAQDAVPTANREATT</sequence>
<dbReference type="PANTHER" id="PTHR33169">
    <property type="entry name" value="PADR-FAMILY TRANSCRIPTIONAL REGULATOR"/>
    <property type="match status" value="1"/>
</dbReference>
<dbReference type="Proteomes" id="UP000006512">
    <property type="component" value="Unassembled WGS sequence"/>
</dbReference>
<dbReference type="EMBL" id="GL883078">
    <property type="protein sequence ID" value="EGF91307.1"/>
    <property type="molecule type" value="Genomic_DNA"/>
</dbReference>
<name>F4QM66_9CAUL</name>
<dbReference type="Pfam" id="PF03551">
    <property type="entry name" value="PadR"/>
    <property type="match status" value="1"/>
</dbReference>
<dbReference type="HOGENOM" id="CLU_063440_10_1_5"/>
<proteinExistence type="predicted"/>
<keyword evidence="3" id="KW-1185">Reference proteome</keyword>
<evidence type="ECO:0000313" key="2">
    <source>
        <dbReference type="EMBL" id="EGF91307.1"/>
    </source>
</evidence>
<dbReference type="SUPFAM" id="SSF46785">
    <property type="entry name" value="Winged helix' DNA-binding domain"/>
    <property type="match status" value="1"/>
</dbReference>
<gene>
    <name evidence="2" type="ORF">ABI_27220</name>
</gene>
<feature type="domain" description="Transcription regulator PadR N-terminal" evidence="1">
    <location>
        <begin position="13"/>
        <end position="67"/>
    </location>
</feature>
<dbReference type="AlphaFoldDB" id="F4QM66"/>
<accession>F4QM66</accession>
<evidence type="ECO:0000259" key="1">
    <source>
        <dbReference type="Pfam" id="PF03551"/>
    </source>
</evidence>
<reference evidence="3" key="1">
    <citation type="submission" date="2011-03" db="EMBL/GenBank/DDBJ databases">
        <title>Draft genome sequence of Brevundimonas diminuta.</title>
        <authorList>
            <person name="Brown P.J.B."/>
            <person name="Buechlein A."/>
            <person name="Hemmerich C."/>
            <person name="Brun Y.V."/>
        </authorList>
    </citation>
    <scope>NUCLEOTIDE SEQUENCE [LARGE SCALE GENOMIC DNA]</scope>
    <source>
        <strain evidence="3">C19</strain>
    </source>
</reference>
<dbReference type="InterPro" id="IPR036388">
    <property type="entry name" value="WH-like_DNA-bd_sf"/>
</dbReference>
<dbReference type="Gene3D" id="1.10.10.10">
    <property type="entry name" value="Winged helix-like DNA-binding domain superfamily/Winged helix DNA-binding domain"/>
    <property type="match status" value="1"/>
</dbReference>